<evidence type="ECO:0000256" key="10">
    <source>
        <dbReference type="ARBA" id="ARBA00022842"/>
    </source>
</evidence>
<keyword evidence="6 19" id="KW-0808">Transferase</keyword>
<evidence type="ECO:0000256" key="13">
    <source>
        <dbReference type="ARBA" id="ARBA00023268"/>
    </source>
</evidence>
<evidence type="ECO:0000256" key="6">
    <source>
        <dbReference type="ARBA" id="ARBA00022679"/>
    </source>
</evidence>
<evidence type="ECO:0000313" key="19">
    <source>
        <dbReference type="EMBL" id="UUY05837.1"/>
    </source>
</evidence>
<comment type="similarity">
    <text evidence="3">In the C-terminal section; belongs to the transferase hexapeptide repeat family.</text>
</comment>
<proteinExistence type="inferred from homology"/>
<evidence type="ECO:0000256" key="15">
    <source>
        <dbReference type="ARBA" id="ARBA00023316"/>
    </source>
</evidence>
<keyword evidence="14 19" id="KW-0012">Acyltransferase</keyword>
<evidence type="ECO:0000256" key="9">
    <source>
        <dbReference type="ARBA" id="ARBA00022737"/>
    </source>
</evidence>
<keyword evidence="13" id="KW-0511">Multifunctional enzyme</keyword>
<keyword evidence="5" id="KW-0963">Cytoplasm</keyword>
<keyword evidence="9" id="KW-0677">Repeat</keyword>
<dbReference type="Gene3D" id="3.90.550.10">
    <property type="entry name" value="Spore Coat Polysaccharide Biosynthesis Protein SpsA, Chain A"/>
    <property type="match status" value="1"/>
</dbReference>
<accession>A0ABY5PMG3</accession>
<evidence type="ECO:0000256" key="3">
    <source>
        <dbReference type="ARBA" id="ARBA00007707"/>
    </source>
</evidence>
<dbReference type="InterPro" id="IPR029044">
    <property type="entry name" value="Nucleotide-diphossugar_trans"/>
</dbReference>
<sequence length="342" mass="35620">MSAPGAAATIATMRLADPTGYGRIVRGAEGDVERVVETKVPGDATAEELLIDEVNTGLIVFDGAALRDALPQVGAHTAQGERYLPDVLPVLRSTGARVAAHEVADPDLTLGVNDRRQLAEVRAIAQQRIFDRLAAAGVTVVAPGATSIDVGVELGEDTLVEPGVVLRGATRSGARCHLGPQSTLIDTTLGDDVTVRHTYATDAEIHDRVSVGPFAYLRPGTVLREGAKVGTYVEIKNSDIGPGSKVPHLSYIGDADVGEQTNLGAGTITANYDGRNKHRTTIGARVHGGVDTSFVAPVTVGDDAWTAAGSVVTGDVPPGALAVARAKQRNIEGYDARQRSDD</sequence>
<evidence type="ECO:0000256" key="7">
    <source>
        <dbReference type="ARBA" id="ARBA00022695"/>
    </source>
</evidence>
<dbReference type="SUPFAM" id="SSF51161">
    <property type="entry name" value="Trimeric LpxA-like enzymes"/>
    <property type="match status" value="1"/>
</dbReference>
<keyword evidence="12" id="KW-0573">Peptidoglycan synthesis</keyword>
<dbReference type="InterPro" id="IPR001451">
    <property type="entry name" value="Hexapep"/>
</dbReference>
<evidence type="ECO:0000256" key="5">
    <source>
        <dbReference type="ARBA" id="ARBA00022490"/>
    </source>
</evidence>
<comment type="catalytic activity">
    <reaction evidence="16">
        <text>alpha-D-glucosamine 1-phosphate + acetyl-CoA = N-acetyl-alpha-D-glucosamine 1-phosphate + CoA + H(+)</text>
        <dbReference type="Rhea" id="RHEA:13725"/>
        <dbReference type="ChEBI" id="CHEBI:15378"/>
        <dbReference type="ChEBI" id="CHEBI:57287"/>
        <dbReference type="ChEBI" id="CHEBI:57288"/>
        <dbReference type="ChEBI" id="CHEBI:57776"/>
        <dbReference type="ChEBI" id="CHEBI:58516"/>
        <dbReference type="EC" id="2.3.1.157"/>
    </reaction>
</comment>
<dbReference type="Proteomes" id="UP001058860">
    <property type="component" value="Chromosome"/>
</dbReference>
<dbReference type="EC" id="2.7.7.23" evidence="19"/>
<comment type="similarity">
    <text evidence="4">In the N-terminal section; belongs to the N-acetylglucosamine-1-phosphate uridyltransferase family.</text>
</comment>
<dbReference type="GO" id="GO:0019134">
    <property type="term" value="F:glucosamine-1-phosphate N-acetyltransferase activity"/>
    <property type="evidence" value="ECO:0007669"/>
    <property type="project" value="UniProtKB-EC"/>
</dbReference>
<dbReference type="InterPro" id="IPR005882">
    <property type="entry name" value="Bifunctional_GlmU"/>
</dbReference>
<dbReference type="GO" id="GO:0003977">
    <property type="term" value="F:UDP-N-acetylglucosamine diphosphorylase activity"/>
    <property type="evidence" value="ECO:0007669"/>
    <property type="project" value="UniProtKB-EC"/>
</dbReference>
<comment type="cofactor">
    <cofactor evidence="1">
        <name>Mg(2+)</name>
        <dbReference type="ChEBI" id="CHEBI:18420"/>
    </cofactor>
</comment>
<keyword evidence="15" id="KW-0961">Cell wall biogenesis/degradation</keyword>
<keyword evidence="11" id="KW-0133">Cell shape</keyword>
<comment type="catalytic activity">
    <reaction evidence="17">
        <text>N-acetyl-alpha-D-glucosamine 1-phosphate + UTP + H(+) = UDP-N-acetyl-alpha-D-glucosamine + diphosphate</text>
        <dbReference type="Rhea" id="RHEA:13509"/>
        <dbReference type="ChEBI" id="CHEBI:15378"/>
        <dbReference type="ChEBI" id="CHEBI:33019"/>
        <dbReference type="ChEBI" id="CHEBI:46398"/>
        <dbReference type="ChEBI" id="CHEBI:57705"/>
        <dbReference type="ChEBI" id="CHEBI:57776"/>
        <dbReference type="EC" id="2.7.7.23"/>
    </reaction>
</comment>
<dbReference type="EMBL" id="CP088295">
    <property type="protein sequence ID" value="UUY05837.1"/>
    <property type="molecule type" value="Genomic_DNA"/>
</dbReference>
<dbReference type="EC" id="2.3.1.157" evidence="19"/>
<dbReference type="InterPro" id="IPR011004">
    <property type="entry name" value="Trimer_LpxA-like_sf"/>
</dbReference>
<evidence type="ECO:0000256" key="12">
    <source>
        <dbReference type="ARBA" id="ARBA00022984"/>
    </source>
</evidence>
<dbReference type="InterPro" id="IPR050065">
    <property type="entry name" value="GlmU-like"/>
</dbReference>
<dbReference type="CDD" id="cd03353">
    <property type="entry name" value="LbH_GlmU_C"/>
    <property type="match status" value="1"/>
</dbReference>
<evidence type="ECO:0000256" key="17">
    <source>
        <dbReference type="ARBA" id="ARBA00048493"/>
    </source>
</evidence>
<reference evidence="20" key="1">
    <citation type="submission" date="2021-11" db="EMBL/GenBank/DDBJ databases">
        <title>Cultivation dependent microbiological survey of springs from the worlds oldest radium mine currently devoted to the extraction of radon-saturated water.</title>
        <authorList>
            <person name="Kapinusova G."/>
            <person name="Smrhova T."/>
            <person name="Strejcek M."/>
            <person name="Suman J."/>
            <person name="Jani K."/>
            <person name="Pajer P."/>
            <person name="Uhlik O."/>
        </authorList>
    </citation>
    <scope>NUCLEOTIDE SEQUENCE [LARGE SCALE GENOMIC DNA]</scope>
    <source>
        <strain evidence="20">J379</strain>
    </source>
</reference>
<dbReference type="Pfam" id="PF14602">
    <property type="entry name" value="Hexapep_2"/>
    <property type="match status" value="1"/>
</dbReference>
<dbReference type="PANTHER" id="PTHR43584:SF3">
    <property type="entry name" value="BIFUNCTIONAL PROTEIN GLMU"/>
    <property type="match status" value="1"/>
</dbReference>
<evidence type="ECO:0000256" key="11">
    <source>
        <dbReference type="ARBA" id="ARBA00022960"/>
    </source>
</evidence>
<evidence type="ECO:0000256" key="8">
    <source>
        <dbReference type="ARBA" id="ARBA00022723"/>
    </source>
</evidence>
<comment type="function">
    <text evidence="18">Catalyzes the last two sequential reactions in the de novo biosynthetic pathway for UDP-N-acetylglucosamine (UDP-GlcNAc). The C-terminal domain catalyzes the transfer of acetyl group from acetyl coenzyme A to glucosamine-1-phosphate (GlcN-1-P) to produce N-acetylglucosamine-1-phosphate (GlcNAc-1-P), which is converted into UDP-GlcNAc by the transfer of uridine 5-monophosphate (from uridine 5-triphosphate), a reaction catalyzed by the N-terminal domain.</text>
</comment>
<evidence type="ECO:0000256" key="18">
    <source>
        <dbReference type="ARBA" id="ARBA00049628"/>
    </source>
</evidence>
<keyword evidence="10" id="KW-0460">Magnesium</keyword>
<protein>
    <submittedName>
        <fullName evidence="19">Bifunctional UDP-N-acetylglucosamine diphosphorylase/glucosamine-1-phosphate N-acetyltransferase GlmU</fullName>
        <ecNumber evidence="19">2.3.1.157</ecNumber>
        <ecNumber evidence="19">2.7.7.23</ecNumber>
    </submittedName>
</protein>
<dbReference type="Gene3D" id="2.160.10.10">
    <property type="entry name" value="Hexapeptide repeat proteins"/>
    <property type="match status" value="1"/>
</dbReference>
<evidence type="ECO:0000256" key="16">
    <source>
        <dbReference type="ARBA" id="ARBA00048247"/>
    </source>
</evidence>
<gene>
    <name evidence="19" type="primary">glmU</name>
    <name evidence="19" type="ORF">LRS13_10055</name>
</gene>
<comment type="subcellular location">
    <subcellularLocation>
        <location evidence="2">Cytoplasm</location>
    </subcellularLocation>
</comment>
<keyword evidence="7 19" id="KW-0548">Nucleotidyltransferase</keyword>
<keyword evidence="8" id="KW-0479">Metal-binding</keyword>
<dbReference type="SUPFAM" id="SSF53448">
    <property type="entry name" value="Nucleotide-diphospho-sugar transferases"/>
    <property type="match status" value="1"/>
</dbReference>
<evidence type="ECO:0000256" key="4">
    <source>
        <dbReference type="ARBA" id="ARBA00007947"/>
    </source>
</evidence>
<keyword evidence="20" id="KW-1185">Reference proteome</keyword>
<evidence type="ECO:0000256" key="1">
    <source>
        <dbReference type="ARBA" id="ARBA00001946"/>
    </source>
</evidence>
<evidence type="ECO:0000256" key="2">
    <source>
        <dbReference type="ARBA" id="ARBA00004496"/>
    </source>
</evidence>
<dbReference type="NCBIfam" id="TIGR01173">
    <property type="entry name" value="glmU"/>
    <property type="match status" value="1"/>
</dbReference>
<evidence type="ECO:0000313" key="20">
    <source>
        <dbReference type="Proteomes" id="UP001058860"/>
    </source>
</evidence>
<dbReference type="PANTHER" id="PTHR43584">
    <property type="entry name" value="NUCLEOTIDYL TRANSFERASE"/>
    <property type="match status" value="1"/>
</dbReference>
<dbReference type="InterPro" id="IPR038009">
    <property type="entry name" value="GlmU_C_LbH"/>
</dbReference>
<evidence type="ECO:0000256" key="14">
    <source>
        <dbReference type="ARBA" id="ARBA00023315"/>
    </source>
</evidence>
<dbReference type="RefSeq" id="WP_353866278.1">
    <property type="nucleotide sequence ID" value="NZ_CP088295.1"/>
</dbReference>
<organism evidence="19 20">
    <name type="scientific">Svornostia abyssi</name>
    <dbReference type="NCBI Taxonomy" id="2898438"/>
    <lineage>
        <taxon>Bacteria</taxon>
        <taxon>Bacillati</taxon>
        <taxon>Actinomycetota</taxon>
        <taxon>Thermoleophilia</taxon>
        <taxon>Solirubrobacterales</taxon>
        <taxon>Baekduiaceae</taxon>
        <taxon>Svornostia</taxon>
    </lineage>
</organism>
<name>A0ABY5PMG3_9ACTN</name>